<evidence type="ECO:0000256" key="3">
    <source>
        <dbReference type="SAM" id="MobiDB-lite"/>
    </source>
</evidence>
<dbReference type="InterPro" id="IPR027806">
    <property type="entry name" value="HARBI1_dom"/>
</dbReference>
<accession>A0A182NVK5</accession>
<reference evidence="5" key="2">
    <citation type="submission" date="2020-05" db="UniProtKB">
        <authorList>
            <consortium name="EnsemblMetazoa"/>
        </authorList>
    </citation>
    <scope>IDENTIFICATION</scope>
    <source>
        <strain evidence="5">WRAIR2</strain>
    </source>
</reference>
<dbReference type="SUPFAM" id="SSF81995">
    <property type="entry name" value="beta-sandwich domain of Sec23/24"/>
    <property type="match status" value="1"/>
</dbReference>
<keyword evidence="6" id="KW-1185">Reference proteome</keyword>
<dbReference type="AlphaFoldDB" id="A0A182NVK5"/>
<feature type="region of interest" description="Disordered" evidence="3">
    <location>
        <begin position="60"/>
        <end position="91"/>
    </location>
</feature>
<feature type="domain" description="DDE Tnp4" evidence="4">
    <location>
        <begin position="514"/>
        <end position="580"/>
    </location>
</feature>
<organism evidence="5 6">
    <name type="scientific">Anopheles dirus</name>
    <dbReference type="NCBI Taxonomy" id="7168"/>
    <lineage>
        <taxon>Eukaryota</taxon>
        <taxon>Metazoa</taxon>
        <taxon>Ecdysozoa</taxon>
        <taxon>Arthropoda</taxon>
        <taxon>Hexapoda</taxon>
        <taxon>Insecta</taxon>
        <taxon>Pterygota</taxon>
        <taxon>Neoptera</taxon>
        <taxon>Endopterygota</taxon>
        <taxon>Diptera</taxon>
        <taxon>Nematocera</taxon>
        <taxon>Culicoidea</taxon>
        <taxon>Culicidae</taxon>
        <taxon>Anophelinae</taxon>
        <taxon>Anopheles</taxon>
    </lineage>
</organism>
<dbReference type="VEuPathDB" id="VectorBase:ADIR011706"/>
<dbReference type="Proteomes" id="UP000075884">
    <property type="component" value="Unassembled WGS sequence"/>
</dbReference>
<dbReference type="Pfam" id="PF13359">
    <property type="entry name" value="DDE_Tnp_4"/>
    <property type="match status" value="1"/>
</dbReference>
<evidence type="ECO:0000256" key="2">
    <source>
        <dbReference type="ARBA" id="ARBA00022723"/>
    </source>
</evidence>
<proteinExistence type="predicted"/>
<feature type="region of interest" description="Disordered" evidence="3">
    <location>
        <begin position="1"/>
        <end position="48"/>
    </location>
</feature>
<sequence>MSGLGDEDAQPPCEEEERKRTLRSKTRAMLQPSTARPGKRPLMSTTPPKYGAIRRVASEGVLSSASSDGEDPASTAAAALETPGELGPSPMVRLTRFELPSDMLGTCSPVTQDTHPVEEQPVAATTTTTTAATLPVTAVAAPELTDDMEVNDGPTDLPPPSPIVPTPATSAPGADKELAAADHTADVRMCDQERERLHSEVSRLTAQVSSLLVELAETRKELAVMKQGVQEITRMQTAAMADGNGLSRSTLRRRKRQRTKRAKLKQHRQSAVQQRLQQPSQQQQQLGGQQREQQQGQQKQQQSPHWQQQQQTSLLAPSAALTGWTTGRAQRQEQIAERHEIINDLERHLGCRIQDKDVKTVQTGQGTQIAFFKCPIGAAASEKLASEVALPRTRTRIWARPMLLERNQNASRLMRSILDEELDNIVVNFMRLSREDFAYLLQLVTPRIRRQDNYMRDAIIPKDNLIIALRFLSSGDSYKSLEYAYRLPSTQEEWLRVADEFSVKWKFPHAIGAIDGKHVAIKAPARSGTVYYNYKQFFSVVLLAVVDANCNFMFTDIGCKGRISDGVILRTSRLYNMLKNNELQIPQAAVLRDSSSIRIPYMWCWCG</sequence>
<feature type="compositionally biased region" description="Low complexity" evidence="3">
    <location>
        <begin position="269"/>
        <end position="311"/>
    </location>
</feature>
<name>A0A182NVK5_9DIPT</name>
<evidence type="ECO:0000313" key="5">
    <source>
        <dbReference type="EnsemblMetazoa" id="ADIR011706-PA"/>
    </source>
</evidence>
<reference evidence="6" key="1">
    <citation type="submission" date="2013-03" db="EMBL/GenBank/DDBJ databases">
        <title>The Genome Sequence of Anopheles dirus WRAIR2.</title>
        <authorList>
            <consortium name="The Broad Institute Genomics Platform"/>
            <person name="Neafsey D.E."/>
            <person name="Walton C."/>
            <person name="Walker B."/>
            <person name="Young S.K."/>
            <person name="Zeng Q."/>
            <person name="Gargeya S."/>
            <person name="Fitzgerald M."/>
            <person name="Haas B."/>
            <person name="Abouelleil A."/>
            <person name="Allen A.W."/>
            <person name="Alvarado L."/>
            <person name="Arachchi H.M."/>
            <person name="Berlin A.M."/>
            <person name="Chapman S.B."/>
            <person name="Gainer-Dewar J."/>
            <person name="Goldberg J."/>
            <person name="Griggs A."/>
            <person name="Gujja S."/>
            <person name="Hansen M."/>
            <person name="Howarth C."/>
            <person name="Imamovic A."/>
            <person name="Ireland A."/>
            <person name="Larimer J."/>
            <person name="McCowan C."/>
            <person name="Murphy C."/>
            <person name="Pearson M."/>
            <person name="Poon T.W."/>
            <person name="Priest M."/>
            <person name="Roberts A."/>
            <person name="Saif S."/>
            <person name="Shea T."/>
            <person name="Sisk P."/>
            <person name="Sykes S."/>
            <person name="Wortman J."/>
            <person name="Nusbaum C."/>
            <person name="Birren B."/>
        </authorList>
    </citation>
    <scope>NUCLEOTIDE SEQUENCE [LARGE SCALE GENOMIC DNA]</scope>
    <source>
        <strain evidence="6">WRAIR2</strain>
    </source>
</reference>
<dbReference type="EnsemblMetazoa" id="ADIR011706-RA">
    <property type="protein sequence ID" value="ADIR011706-PA"/>
    <property type="gene ID" value="ADIR011706"/>
</dbReference>
<evidence type="ECO:0000259" key="4">
    <source>
        <dbReference type="Pfam" id="PF13359"/>
    </source>
</evidence>
<feature type="compositionally biased region" description="Basic residues" evidence="3">
    <location>
        <begin position="250"/>
        <end position="268"/>
    </location>
</feature>
<feature type="compositionally biased region" description="Acidic residues" evidence="3">
    <location>
        <begin position="1"/>
        <end position="15"/>
    </location>
</feature>
<evidence type="ECO:0000313" key="6">
    <source>
        <dbReference type="Proteomes" id="UP000075884"/>
    </source>
</evidence>
<feature type="region of interest" description="Disordered" evidence="3">
    <location>
        <begin position="240"/>
        <end position="314"/>
    </location>
</feature>
<dbReference type="GO" id="GO:0046872">
    <property type="term" value="F:metal ion binding"/>
    <property type="evidence" value="ECO:0007669"/>
    <property type="project" value="UniProtKB-KW"/>
</dbReference>
<dbReference type="STRING" id="7168.A0A182NVK5"/>
<comment type="cofactor">
    <cofactor evidence="1">
        <name>a divalent metal cation</name>
        <dbReference type="ChEBI" id="CHEBI:60240"/>
    </cofactor>
</comment>
<protein>
    <submittedName>
        <fullName evidence="5">DDE Tnp4 domain-containing protein</fullName>
    </submittedName>
</protein>
<evidence type="ECO:0000256" key="1">
    <source>
        <dbReference type="ARBA" id="ARBA00001968"/>
    </source>
</evidence>
<keyword evidence="2" id="KW-0479">Metal-binding</keyword>